<keyword evidence="4" id="KW-1185">Reference proteome</keyword>
<dbReference type="PANTHER" id="PTHR40763">
    <property type="entry name" value="MEMBRANE PROTEIN-RELATED"/>
    <property type="match status" value="1"/>
</dbReference>
<reference evidence="3 4" key="1">
    <citation type="submission" date="2020-08" db="EMBL/GenBank/DDBJ databases">
        <title>Sequencing the genomes of 1000 actinobacteria strains.</title>
        <authorList>
            <person name="Klenk H.-P."/>
        </authorList>
    </citation>
    <scope>NUCLEOTIDE SEQUENCE [LARGE SCALE GENOMIC DNA]</scope>
    <source>
        <strain evidence="3 4">DSM 44551</strain>
    </source>
</reference>
<dbReference type="RefSeq" id="WP_184393809.1">
    <property type="nucleotide sequence ID" value="NZ_BAAAJD010000114.1"/>
</dbReference>
<dbReference type="PANTHER" id="PTHR40763:SF4">
    <property type="entry name" value="DUF1707 DOMAIN-CONTAINING PROTEIN"/>
    <property type="match status" value="1"/>
</dbReference>
<name>A0A7W8QNL9_9ACTN</name>
<sequence>MNDSPGTHVIADAPRTPGPSGIRASDADREQVGSVLADALGDGRLDHEEYLARLDSAYEAKTVGELAGLTADLGRAGPAGAAAPADLARSAGTENIISVLGSAERTGRWLVEPRTNVSTLMGSVVLDMREAVFAQPTSTVQCAVLLGSLEVVVPPGVTVRDRTASVLGCSDASRSDTGGTGGRASVVLTGVTVLGSVSVRTADPSDSPD</sequence>
<evidence type="ECO:0000313" key="3">
    <source>
        <dbReference type="EMBL" id="MBB5433762.1"/>
    </source>
</evidence>
<evidence type="ECO:0000259" key="2">
    <source>
        <dbReference type="Pfam" id="PF08044"/>
    </source>
</evidence>
<dbReference type="Proteomes" id="UP000572635">
    <property type="component" value="Unassembled WGS sequence"/>
</dbReference>
<feature type="region of interest" description="Disordered" evidence="1">
    <location>
        <begin position="1"/>
        <end position="29"/>
    </location>
</feature>
<gene>
    <name evidence="3" type="ORF">HDA36_003846</name>
</gene>
<evidence type="ECO:0000313" key="4">
    <source>
        <dbReference type="Proteomes" id="UP000572635"/>
    </source>
</evidence>
<dbReference type="Pfam" id="PF08044">
    <property type="entry name" value="DUF1707"/>
    <property type="match status" value="1"/>
</dbReference>
<protein>
    <recommendedName>
        <fullName evidence="2">DUF1707 domain-containing protein</fullName>
    </recommendedName>
</protein>
<dbReference type="InterPro" id="IPR012551">
    <property type="entry name" value="DUF1707_SHOCT-like"/>
</dbReference>
<dbReference type="AlphaFoldDB" id="A0A7W8QNL9"/>
<organism evidence="3 4">
    <name type="scientific">Nocardiopsis composta</name>
    <dbReference type="NCBI Taxonomy" id="157465"/>
    <lineage>
        <taxon>Bacteria</taxon>
        <taxon>Bacillati</taxon>
        <taxon>Actinomycetota</taxon>
        <taxon>Actinomycetes</taxon>
        <taxon>Streptosporangiales</taxon>
        <taxon>Nocardiopsidaceae</taxon>
        <taxon>Nocardiopsis</taxon>
    </lineage>
</organism>
<evidence type="ECO:0000256" key="1">
    <source>
        <dbReference type="SAM" id="MobiDB-lite"/>
    </source>
</evidence>
<dbReference type="EMBL" id="JACHDB010000001">
    <property type="protein sequence ID" value="MBB5433762.1"/>
    <property type="molecule type" value="Genomic_DNA"/>
</dbReference>
<comment type="caution">
    <text evidence="3">The sequence shown here is derived from an EMBL/GenBank/DDBJ whole genome shotgun (WGS) entry which is preliminary data.</text>
</comment>
<feature type="domain" description="DUF1707" evidence="2">
    <location>
        <begin position="22"/>
        <end position="73"/>
    </location>
</feature>
<proteinExistence type="predicted"/>
<accession>A0A7W8QNL9</accession>